<feature type="domain" description="N-acetyltransferase" evidence="3">
    <location>
        <begin position="4"/>
        <end position="160"/>
    </location>
</feature>
<dbReference type="InterPro" id="IPR016181">
    <property type="entry name" value="Acyl_CoA_acyltransferase"/>
</dbReference>
<dbReference type="PANTHER" id="PTHR10545:SF29">
    <property type="entry name" value="GH14572P-RELATED"/>
    <property type="match status" value="1"/>
</dbReference>
<accession>A0AA37S753</accession>
<dbReference type="GO" id="GO:0008080">
    <property type="term" value="F:N-acetyltransferase activity"/>
    <property type="evidence" value="ECO:0007669"/>
    <property type="project" value="TreeGrafter"/>
</dbReference>
<evidence type="ECO:0000256" key="1">
    <source>
        <dbReference type="ARBA" id="ARBA00022679"/>
    </source>
</evidence>
<dbReference type="RefSeq" id="WP_284379108.1">
    <property type="nucleotide sequence ID" value="NZ_BSNM01000003.1"/>
</dbReference>
<protein>
    <submittedName>
        <fullName evidence="4">N-acetyltransferase</fullName>
    </submittedName>
</protein>
<evidence type="ECO:0000256" key="2">
    <source>
        <dbReference type="ARBA" id="ARBA00023315"/>
    </source>
</evidence>
<evidence type="ECO:0000259" key="3">
    <source>
        <dbReference type="PROSITE" id="PS51186"/>
    </source>
</evidence>
<keyword evidence="5" id="KW-1185">Reference proteome</keyword>
<dbReference type="Gene3D" id="3.40.630.30">
    <property type="match status" value="1"/>
</dbReference>
<keyword evidence="1" id="KW-0808">Transferase</keyword>
<dbReference type="EMBL" id="BSNM01000003">
    <property type="protein sequence ID" value="GLQ30345.1"/>
    <property type="molecule type" value="Genomic_DNA"/>
</dbReference>
<evidence type="ECO:0000313" key="4">
    <source>
        <dbReference type="EMBL" id="GLQ30345.1"/>
    </source>
</evidence>
<dbReference type="Proteomes" id="UP001161389">
    <property type="component" value="Unassembled WGS sequence"/>
</dbReference>
<reference evidence="4" key="1">
    <citation type="journal article" date="2014" name="Int. J. Syst. Evol. Microbiol.">
        <title>Complete genome sequence of Corynebacterium casei LMG S-19264T (=DSM 44701T), isolated from a smear-ripened cheese.</title>
        <authorList>
            <consortium name="US DOE Joint Genome Institute (JGI-PGF)"/>
            <person name="Walter F."/>
            <person name="Albersmeier A."/>
            <person name="Kalinowski J."/>
            <person name="Ruckert C."/>
        </authorList>
    </citation>
    <scope>NUCLEOTIDE SEQUENCE</scope>
    <source>
        <strain evidence="4">NBRC 110071</strain>
    </source>
</reference>
<dbReference type="InterPro" id="IPR051016">
    <property type="entry name" value="Diverse_Substrate_AcTransf"/>
</dbReference>
<gene>
    <name evidence="4" type="ORF">GCM10007876_08230</name>
</gene>
<keyword evidence="2" id="KW-0012">Acyltransferase</keyword>
<organism evidence="4 5">
    <name type="scientific">Litoribrevibacter albus</name>
    <dbReference type="NCBI Taxonomy" id="1473156"/>
    <lineage>
        <taxon>Bacteria</taxon>
        <taxon>Pseudomonadati</taxon>
        <taxon>Pseudomonadota</taxon>
        <taxon>Gammaproteobacteria</taxon>
        <taxon>Oceanospirillales</taxon>
        <taxon>Oceanospirillaceae</taxon>
        <taxon>Litoribrevibacter</taxon>
    </lineage>
</organism>
<reference evidence="4" key="2">
    <citation type="submission" date="2023-01" db="EMBL/GenBank/DDBJ databases">
        <title>Draft genome sequence of Litoribrevibacter albus strain NBRC 110071.</title>
        <authorList>
            <person name="Sun Q."/>
            <person name="Mori K."/>
        </authorList>
    </citation>
    <scope>NUCLEOTIDE SEQUENCE</scope>
    <source>
        <strain evidence="4">NBRC 110071</strain>
    </source>
</reference>
<dbReference type="AlphaFoldDB" id="A0AA37S753"/>
<dbReference type="Pfam" id="PF00583">
    <property type="entry name" value="Acetyltransf_1"/>
    <property type="match status" value="1"/>
</dbReference>
<sequence>MIQILLADYQNAQHAQDLVFLLNQYACHPMGGGSSLKESTSTHLIDELGKRPYAFSLLAYDGDRPVGLANCFEGFSTFKCLPLINIHDIYVESDYRGSGVSQQLLDKIEVIARDKGCCKITLEVLEGNIVAQKAYRKVGFEGYELDPKMGKALFWEKSLF</sequence>
<dbReference type="SUPFAM" id="SSF55729">
    <property type="entry name" value="Acyl-CoA N-acyltransferases (Nat)"/>
    <property type="match status" value="1"/>
</dbReference>
<name>A0AA37S753_9GAMM</name>
<dbReference type="InterPro" id="IPR000182">
    <property type="entry name" value="GNAT_dom"/>
</dbReference>
<comment type="caution">
    <text evidence="4">The sequence shown here is derived from an EMBL/GenBank/DDBJ whole genome shotgun (WGS) entry which is preliminary data.</text>
</comment>
<evidence type="ECO:0000313" key="5">
    <source>
        <dbReference type="Proteomes" id="UP001161389"/>
    </source>
</evidence>
<proteinExistence type="predicted"/>
<dbReference type="PROSITE" id="PS51186">
    <property type="entry name" value="GNAT"/>
    <property type="match status" value="1"/>
</dbReference>
<dbReference type="PANTHER" id="PTHR10545">
    <property type="entry name" value="DIAMINE N-ACETYLTRANSFERASE"/>
    <property type="match status" value="1"/>
</dbReference>
<dbReference type="CDD" id="cd04301">
    <property type="entry name" value="NAT_SF"/>
    <property type="match status" value="1"/>
</dbReference>